<gene>
    <name evidence="2" type="ORF">SAMN05216215_100749</name>
</gene>
<evidence type="ECO:0000313" key="2">
    <source>
        <dbReference type="EMBL" id="SDX04971.1"/>
    </source>
</evidence>
<dbReference type="EMBL" id="FNOK01000007">
    <property type="protein sequence ID" value="SDX04971.1"/>
    <property type="molecule type" value="Genomic_DNA"/>
</dbReference>
<dbReference type="OrthoDB" id="3474033at2"/>
<dbReference type="Gene3D" id="3.40.50.1110">
    <property type="entry name" value="SGNH hydrolase"/>
    <property type="match status" value="1"/>
</dbReference>
<organism evidence="2 3">
    <name type="scientific">Saccharopolyspora shandongensis</name>
    <dbReference type="NCBI Taxonomy" id="418495"/>
    <lineage>
        <taxon>Bacteria</taxon>
        <taxon>Bacillati</taxon>
        <taxon>Actinomycetota</taxon>
        <taxon>Actinomycetes</taxon>
        <taxon>Pseudonocardiales</taxon>
        <taxon>Pseudonocardiaceae</taxon>
        <taxon>Saccharopolyspora</taxon>
    </lineage>
</organism>
<dbReference type="Pfam" id="PF13472">
    <property type="entry name" value="Lipase_GDSL_2"/>
    <property type="match status" value="1"/>
</dbReference>
<dbReference type="AlphaFoldDB" id="A0A1H2YJ07"/>
<dbReference type="InterPro" id="IPR013830">
    <property type="entry name" value="SGNH_hydro"/>
</dbReference>
<keyword evidence="3" id="KW-1185">Reference proteome</keyword>
<dbReference type="PANTHER" id="PTHR43784">
    <property type="entry name" value="GDSL-LIKE LIPASE/ACYLHYDROLASE, PUTATIVE (AFU_ORTHOLOGUE AFUA_2G00820)-RELATED"/>
    <property type="match status" value="1"/>
</dbReference>
<proteinExistence type="predicted"/>
<dbReference type="InterPro" id="IPR053140">
    <property type="entry name" value="GDSL_Rv0518-like"/>
</dbReference>
<dbReference type="SUPFAM" id="SSF52266">
    <property type="entry name" value="SGNH hydrolase"/>
    <property type="match status" value="1"/>
</dbReference>
<protein>
    <submittedName>
        <fullName evidence="2">Lysophospholipase L1</fullName>
    </submittedName>
</protein>
<dbReference type="InterPro" id="IPR036514">
    <property type="entry name" value="SGNH_hydro_sf"/>
</dbReference>
<dbReference type="STRING" id="418495.SAMN05216215_100749"/>
<reference evidence="3" key="1">
    <citation type="submission" date="2016-10" db="EMBL/GenBank/DDBJ databases">
        <authorList>
            <person name="Varghese N."/>
            <person name="Submissions S."/>
        </authorList>
    </citation>
    <scope>NUCLEOTIDE SEQUENCE [LARGE SCALE GENOMIC DNA]</scope>
    <source>
        <strain evidence="3">CGMCC 4.3530</strain>
    </source>
</reference>
<evidence type="ECO:0000259" key="1">
    <source>
        <dbReference type="Pfam" id="PF13472"/>
    </source>
</evidence>
<dbReference type="Proteomes" id="UP000199529">
    <property type="component" value="Unassembled WGS sequence"/>
</dbReference>
<name>A0A1H2YJ07_9PSEU</name>
<sequence>MPIPAMTEQSDPLCLSEVTAAALLFDAPWRRFGVVGDSLSAGVGDPTPGYTNKGWADRVANVLQRVCPDVQYLNTSEFGVTTARTVAHQLDRMAEFGPDLLHLPCGPNDILRRKPDFDEIEKTMRRMYDLAARTRALLTTFTLGRAYVVPTFPDWDERIRAMNAITRRLGAEYEAVVVDMWNHPVNDRDNLLSEDRIHFSTSGQAVMATEVVRQLVYMLSSRTSE</sequence>
<dbReference type="CDD" id="cd01832">
    <property type="entry name" value="SGNH_hydrolase_like_1"/>
    <property type="match status" value="1"/>
</dbReference>
<dbReference type="PANTHER" id="PTHR43784:SF2">
    <property type="entry name" value="GDSL-LIKE LIPASE_ACYLHYDROLASE, PUTATIVE (AFU_ORTHOLOGUE AFUA_2G00820)-RELATED"/>
    <property type="match status" value="1"/>
</dbReference>
<evidence type="ECO:0000313" key="3">
    <source>
        <dbReference type="Proteomes" id="UP000199529"/>
    </source>
</evidence>
<accession>A0A1H2YJ07</accession>
<feature type="domain" description="SGNH hydrolase-type esterase" evidence="1">
    <location>
        <begin position="34"/>
        <end position="205"/>
    </location>
</feature>